<evidence type="ECO:0000313" key="2">
    <source>
        <dbReference type="Proteomes" id="UP000308600"/>
    </source>
</evidence>
<organism evidence="1 2">
    <name type="scientific">Pluteus cervinus</name>
    <dbReference type="NCBI Taxonomy" id="181527"/>
    <lineage>
        <taxon>Eukaryota</taxon>
        <taxon>Fungi</taxon>
        <taxon>Dikarya</taxon>
        <taxon>Basidiomycota</taxon>
        <taxon>Agaricomycotina</taxon>
        <taxon>Agaricomycetes</taxon>
        <taxon>Agaricomycetidae</taxon>
        <taxon>Agaricales</taxon>
        <taxon>Pluteineae</taxon>
        <taxon>Pluteaceae</taxon>
        <taxon>Pluteus</taxon>
    </lineage>
</organism>
<name>A0ACD3B043_9AGAR</name>
<sequence length="1048" mass="118161">MDLSTLSNLFSTTINPDPNIRKAAELEIRKLTLQEGVITALLQIIANDSTEISTRQACAVWLKNRVHTGYSYEPTARRPDQPIIAQSDRDQLRSNILSLIANSSSRPITIQLANILRNIIIHDFPERLPNLLTDLKALLQSQDVRQVHAGCIAALECVRAYRFRRENNFLPQIAQEILPHLSNIATQMMQTPPSAAQEIPTMLHLILKTYKTTLQSELSPHQQTSESIVPWGRLFFAVIQLKLPKEAVPEDEDERERCEWWKAKKWAYGTLGRLFMRYGNPSQLPSPMKKDYGAFAEHFVTQFAPEILNIYLGQVELFVTNQAWLSQKCQYQILQFFIECIKPKSTWTLLKPHVETLVSSFVFPHLSFTPTKKLLWESDPTDYVRVTVDETENFSTPVSSATSFLFSLASNRTKATFLPILRFINSVLESNAAPAQKYGALNMTAALGPWMIRHPEVKNRMEQFIIQFVTPELSNAEGYIRAMALEVLTAVIKSGLQWSKEENLKVHFDIVLARLDDPDFPVRVQAALALTEMVVVYDSVKSAVSPLVGKVIQDLLKLSDESELDILNHSMEVMVNSFQTELLPVAAQLTARLCDTYLRLAGEILAQEESGGGEVDAETLLSEADDDKTFAALGISKTINTIILSLDSATEILSQVQEVVVPILKYTFEHKLIELLDNMFDLVDSLTFRLRKISPSMWPIFETMYRLFKNDAIDFLDEMLPGLDNFVSFGNDVVKTRPDYKQMLLDIYVTAITNTHLGENDHVNGCKLAESILLNLRGSADELLQPIINTAWGQLDKGETFAFRLANLEVLINAVLYNPVATLQIIEGSSPGAARVFFDKWFSAINNSEKKLPRVHDKKLCILALSALLELSPDSIPPALHEGWPGIVGGILKIFKGFSKAVEARKELEDQVIEDEDEDDDDVDSERLMNLRDEEDDIWDEDSAYMELLAKEQERLRQERNAQERTVEDEDGGSDDDVEEELGYISAIDNVDPYETFKKALTTFQLLNPQSYQVATTALDIEQQTQLMEVMRIAEAVAAAAAQGQPQT</sequence>
<accession>A0ACD3B043</accession>
<evidence type="ECO:0000313" key="1">
    <source>
        <dbReference type="EMBL" id="TFK71252.1"/>
    </source>
</evidence>
<gene>
    <name evidence="1" type="ORF">BDN72DRAFT_837834</name>
</gene>
<dbReference type="EMBL" id="ML208300">
    <property type="protein sequence ID" value="TFK71252.1"/>
    <property type="molecule type" value="Genomic_DNA"/>
</dbReference>
<dbReference type="Proteomes" id="UP000308600">
    <property type="component" value="Unassembled WGS sequence"/>
</dbReference>
<protein>
    <submittedName>
        <fullName evidence="1">ARM repeat-containing protein</fullName>
    </submittedName>
</protein>
<reference evidence="1 2" key="1">
    <citation type="journal article" date="2019" name="Nat. Ecol. Evol.">
        <title>Megaphylogeny resolves global patterns of mushroom evolution.</title>
        <authorList>
            <person name="Varga T."/>
            <person name="Krizsan K."/>
            <person name="Foldi C."/>
            <person name="Dima B."/>
            <person name="Sanchez-Garcia M."/>
            <person name="Sanchez-Ramirez S."/>
            <person name="Szollosi G.J."/>
            <person name="Szarkandi J.G."/>
            <person name="Papp V."/>
            <person name="Albert L."/>
            <person name="Andreopoulos W."/>
            <person name="Angelini C."/>
            <person name="Antonin V."/>
            <person name="Barry K.W."/>
            <person name="Bougher N.L."/>
            <person name="Buchanan P."/>
            <person name="Buyck B."/>
            <person name="Bense V."/>
            <person name="Catcheside P."/>
            <person name="Chovatia M."/>
            <person name="Cooper J."/>
            <person name="Damon W."/>
            <person name="Desjardin D."/>
            <person name="Finy P."/>
            <person name="Geml J."/>
            <person name="Haridas S."/>
            <person name="Hughes K."/>
            <person name="Justo A."/>
            <person name="Karasinski D."/>
            <person name="Kautmanova I."/>
            <person name="Kiss B."/>
            <person name="Kocsube S."/>
            <person name="Kotiranta H."/>
            <person name="LaButti K.M."/>
            <person name="Lechner B.E."/>
            <person name="Liimatainen K."/>
            <person name="Lipzen A."/>
            <person name="Lukacs Z."/>
            <person name="Mihaltcheva S."/>
            <person name="Morgado L.N."/>
            <person name="Niskanen T."/>
            <person name="Noordeloos M.E."/>
            <person name="Ohm R.A."/>
            <person name="Ortiz-Santana B."/>
            <person name="Ovrebo C."/>
            <person name="Racz N."/>
            <person name="Riley R."/>
            <person name="Savchenko A."/>
            <person name="Shiryaev A."/>
            <person name="Soop K."/>
            <person name="Spirin V."/>
            <person name="Szebenyi C."/>
            <person name="Tomsovsky M."/>
            <person name="Tulloss R.E."/>
            <person name="Uehling J."/>
            <person name="Grigoriev I.V."/>
            <person name="Vagvolgyi C."/>
            <person name="Papp T."/>
            <person name="Martin F.M."/>
            <person name="Miettinen O."/>
            <person name="Hibbett D.S."/>
            <person name="Nagy L.G."/>
        </authorList>
    </citation>
    <scope>NUCLEOTIDE SEQUENCE [LARGE SCALE GENOMIC DNA]</scope>
    <source>
        <strain evidence="1 2">NL-1719</strain>
    </source>
</reference>
<proteinExistence type="predicted"/>
<keyword evidence="2" id="KW-1185">Reference proteome</keyword>